<dbReference type="InterPro" id="IPR006357">
    <property type="entry name" value="HAD-SF_hydro_IIA"/>
</dbReference>
<dbReference type="InterPro" id="IPR006356">
    <property type="entry name" value="HAD-SF_hydro_IIA_hyp3"/>
</dbReference>
<dbReference type="Pfam" id="PF13344">
    <property type="entry name" value="Hydrolase_6"/>
    <property type="match status" value="1"/>
</dbReference>
<gene>
    <name evidence="1" type="ORF">ICI42_10555</name>
</gene>
<dbReference type="NCBIfam" id="TIGR01460">
    <property type="entry name" value="HAD-SF-IIA"/>
    <property type="match status" value="1"/>
</dbReference>
<proteinExistence type="predicted"/>
<protein>
    <submittedName>
        <fullName evidence="1">TIGR01459 family HAD-type hydrolase</fullName>
    </submittedName>
</protein>
<dbReference type="InterPro" id="IPR023214">
    <property type="entry name" value="HAD_sf"/>
</dbReference>
<name>A0A8J6PP24_9HYPH</name>
<dbReference type="CDD" id="cd07525">
    <property type="entry name" value="HAD_like"/>
    <property type="match status" value="1"/>
</dbReference>
<sequence>MSYPPHTILDDLIARYDVFLVDQFGVLRDDAGAYPGAAEALVALKKAGKTVVILSNSGRSGDYNAERFVKLGFPSDSFDRFVTSGDAAYAVLSRPDAQLPARAKCLTISSGGDRNLADRLGMESVTSAEDADLIIISGSEAETVPMETYREMLRPAAIRRLPCICTNPDIHKLANGATAPGAGAIAKLYETLGGSVRWFGKPHRAIYDFALKLCENPPPARVVCIGDSIEHDIRGAKDAGLDSVLVETGILAEYGGPDRVELMDEFGASPTFVMTSFVV</sequence>
<evidence type="ECO:0000313" key="1">
    <source>
        <dbReference type="EMBL" id="MBD0415095.1"/>
    </source>
</evidence>
<dbReference type="PANTHER" id="PTHR19288">
    <property type="entry name" value="4-NITROPHENYLPHOSPHATASE-RELATED"/>
    <property type="match status" value="1"/>
</dbReference>
<dbReference type="NCBIfam" id="TIGR01459">
    <property type="entry name" value="HAD-SF-IIA-hyp4"/>
    <property type="match status" value="1"/>
</dbReference>
<dbReference type="GO" id="GO:0016791">
    <property type="term" value="F:phosphatase activity"/>
    <property type="evidence" value="ECO:0007669"/>
    <property type="project" value="TreeGrafter"/>
</dbReference>
<dbReference type="SUPFAM" id="SSF56784">
    <property type="entry name" value="HAD-like"/>
    <property type="match status" value="1"/>
</dbReference>
<dbReference type="Gene3D" id="3.40.50.1000">
    <property type="entry name" value="HAD superfamily/HAD-like"/>
    <property type="match status" value="2"/>
</dbReference>
<organism evidence="1 2">
    <name type="scientific">Oryzicola mucosus</name>
    <dbReference type="NCBI Taxonomy" id="2767425"/>
    <lineage>
        <taxon>Bacteria</taxon>
        <taxon>Pseudomonadati</taxon>
        <taxon>Pseudomonadota</taxon>
        <taxon>Alphaproteobacteria</taxon>
        <taxon>Hyphomicrobiales</taxon>
        <taxon>Phyllobacteriaceae</taxon>
        <taxon>Oryzicola</taxon>
    </lineage>
</organism>
<comment type="caution">
    <text evidence="1">The sequence shown here is derived from an EMBL/GenBank/DDBJ whole genome shotgun (WGS) entry which is preliminary data.</text>
</comment>
<dbReference type="Pfam" id="PF13242">
    <property type="entry name" value="Hydrolase_like"/>
    <property type="match status" value="1"/>
</dbReference>
<accession>A0A8J6PP24</accession>
<dbReference type="Proteomes" id="UP000643405">
    <property type="component" value="Unassembled WGS sequence"/>
</dbReference>
<dbReference type="GO" id="GO:0005737">
    <property type="term" value="C:cytoplasm"/>
    <property type="evidence" value="ECO:0007669"/>
    <property type="project" value="TreeGrafter"/>
</dbReference>
<dbReference type="EMBL" id="JACVVX010000003">
    <property type="protein sequence ID" value="MBD0415095.1"/>
    <property type="molecule type" value="Genomic_DNA"/>
</dbReference>
<keyword evidence="1" id="KW-0378">Hydrolase</keyword>
<reference evidence="1" key="1">
    <citation type="submission" date="2020-09" db="EMBL/GenBank/DDBJ databases">
        <title>Genome seq and assembly of Tianweitania sp.</title>
        <authorList>
            <person name="Chhetri G."/>
        </authorList>
    </citation>
    <scope>NUCLEOTIDE SEQUENCE</scope>
    <source>
        <strain evidence="1">Rool2</strain>
    </source>
</reference>
<dbReference type="InterPro" id="IPR036412">
    <property type="entry name" value="HAD-like_sf"/>
</dbReference>
<dbReference type="AlphaFoldDB" id="A0A8J6PP24"/>
<dbReference type="PANTHER" id="PTHR19288:SF90">
    <property type="entry name" value="OS08G0542600 PROTEIN"/>
    <property type="match status" value="1"/>
</dbReference>
<dbReference type="RefSeq" id="WP_188164543.1">
    <property type="nucleotide sequence ID" value="NZ_JACVVX010000003.1"/>
</dbReference>
<evidence type="ECO:0000313" key="2">
    <source>
        <dbReference type="Proteomes" id="UP000643405"/>
    </source>
</evidence>
<keyword evidence="2" id="KW-1185">Reference proteome</keyword>